<dbReference type="GO" id="GO:0070778">
    <property type="term" value="P:L-aspartate transmembrane transport"/>
    <property type="evidence" value="ECO:0007669"/>
    <property type="project" value="TreeGrafter"/>
</dbReference>
<dbReference type="InterPro" id="IPR001991">
    <property type="entry name" value="Na-dicarboxylate_symporter"/>
</dbReference>
<feature type="transmembrane region" description="Helical" evidence="8">
    <location>
        <begin position="297"/>
        <end position="319"/>
    </location>
</feature>
<feature type="transmembrane region" description="Helical" evidence="8">
    <location>
        <begin position="260"/>
        <end position="277"/>
    </location>
</feature>
<proteinExistence type="inferred from homology"/>
<protein>
    <recommendedName>
        <fullName evidence="8">Amino acid transporter</fullName>
    </recommendedName>
</protein>
<feature type="transmembrane region" description="Helical" evidence="8">
    <location>
        <begin position="376"/>
        <end position="400"/>
    </location>
</feature>
<evidence type="ECO:0000256" key="3">
    <source>
        <dbReference type="ARBA" id="ARBA00022692"/>
    </source>
</evidence>
<dbReference type="Gene3D" id="1.10.3860.10">
    <property type="entry name" value="Sodium:dicarboxylate symporter"/>
    <property type="match status" value="2"/>
</dbReference>
<sequence length="517" mass="56071">MANIPDPFQGYRKSCDWNGSRVYKKSSANNMPKQVEVRMHDSHLSAEEPKPRHLGLRLCDKLGKNLLLTLTVFGVILGAVCGGLLRLASPIHPDVVMLIAFPGDILMRMLKMLILPLIISSLITGLSGLDAKASGRLGTRAMVYYMSTTIIAAVLGVILVLAIHPGNPKLKKQLGPGKKNDEVSSLDAFLDLIRNLFPENLVQACFQQIQTVTKKVLVAPPSDEDSNSTNAVLSLLNETVTEAPEETQVVIKKGLEFKDGMNVLGLIGFFIAFGIAMGKMGEQAKLMVEFFNILNEIVMKLVIMIMCAGTLPVTFRCLEENLGIDKRVTRFVLPVGATINMDGTALYEAVAAIFIAQMNGVVLDGGQIVTVSLTATLASVGAASIPSAGLVTMLLILTAVGLPTEDISLLVAVDWLLDRMRTSVNVVGDSFGAGIVYHLSKSELDTIDSQHRVHEDIEMTKTQSIYDDLKNHRESNSNQCVYAAHNSVIVDECKVTLAANGKSADCSVEEEPWKHEK</sequence>
<feature type="transmembrane region" description="Helical" evidence="8">
    <location>
        <begin position="66"/>
        <end position="88"/>
    </location>
</feature>
<comment type="subcellular location">
    <subcellularLocation>
        <location evidence="1 8">Membrane</location>
        <topology evidence="1 8">Multi-pass membrane protein</topology>
    </subcellularLocation>
</comment>
<dbReference type="GO" id="GO:0015175">
    <property type="term" value="F:neutral L-amino acid transmembrane transporter activity"/>
    <property type="evidence" value="ECO:0007669"/>
    <property type="project" value="TreeGrafter"/>
</dbReference>
<dbReference type="Pfam" id="PF00375">
    <property type="entry name" value="SDF"/>
    <property type="match status" value="2"/>
</dbReference>
<keyword evidence="7" id="KW-0325">Glycoprotein</keyword>
<reference evidence="9" key="2">
    <citation type="submission" date="2025-08" db="UniProtKB">
        <authorList>
            <consortium name="Ensembl"/>
        </authorList>
    </citation>
    <scope>IDENTIFICATION</scope>
</reference>
<evidence type="ECO:0000313" key="9">
    <source>
        <dbReference type="Ensembl" id="ENSCHIP00010034005.1"/>
    </source>
</evidence>
<dbReference type="GO" id="GO:0005886">
    <property type="term" value="C:plasma membrane"/>
    <property type="evidence" value="ECO:0007669"/>
    <property type="project" value="TreeGrafter"/>
</dbReference>
<evidence type="ECO:0000256" key="1">
    <source>
        <dbReference type="ARBA" id="ARBA00004141"/>
    </source>
</evidence>
<dbReference type="PROSITE" id="PS00713">
    <property type="entry name" value="NA_DICARBOXYL_SYMP_1"/>
    <property type="match status" value="1"/>
</dbReference>
<keyword evidence="2 8" id="KW-0813">Transport</keyword>
<dbReference type="GO" id="GO:0005313">
    <property type="term" value="F:L-glutamate transmembrane transporter activity"/>
    <property type="evidence" value="ECO:0007669"/>
    <property type="project" value="TreeGrafter"/>
</dbReference>
<feature type="transmembrane region" description="Helical" evidence="8">
    <location>
        <begin position="141"/>
        <end position="163"/>
    </location>
</feature>
<evidence type="ECO:0000256" key="5">
    <source>
        <dbReference type="ARBA" id="ARBA00022989"/>
    </source>
</evidence>
<organism evidence="9">
    <name type="scientific">Capra hircus</name>
    <name type="common">Goat</name>
    <dbReference type="NCBI Taxonomy" id="9925"/>
    <lineage>
        <taxon>Eukaryota</taxon>
        <taxon>Metazoa</taxon>
        <taxon>Chordata</taxon>
        <taxon>Craniata</taxon>
        <taxon>Vertebrata</taxon>
        <taxon>Euteleostomi</taxon>
        <taxon>Mammalia</taxon>
        <taxon>Eutheria</taxon>
        <taxon>Laurasiatheria</taxon>
        <taxon>Artiodactyla</taxon>
        <taxon>Ruminantia</taxon>
        <taxon>Pecora</taxon>
        <taxon>Bovidae</taxon>
        <taxon>Caprinae</taxon>
        <taxon>Capra</taxon>
    </lineage>
</organism>
<evidence type="ECO:0000256" key="7">
    <source>
        <dbReference type="ARBA" id="ARBA00023180"/>
    </source>
</evidence>
<dbReference type="InterPro" id="IPR018107">
    <property type="entry name" value="Na-dicarboxylate_symporter_CS"/>
</dbReference>
<evidence type="ECO:0000256" key="4">
    <source>
        <dbReference type="ARBA" id="ARBA00022847"/>
    </source>
</evidence>
<dbReference type="PROSITE" id="PS00714">
    <property type="entry name" value="NA_DICARBOXYL_SYMP_2"/>
    <property type="match status" value="1"/>
</dbReference>
<dbReference type="PRINTS" id="PR00173">
    <property type="entry name" value="EDTRNSPORT"/>
</dbReference>
<dbReference type="GO" id="GO:0098712">
    <property type="term" value="P:L-glutamate import across plasma membrane"/>
    <property type="evidence" value="ECO:0007669"/>
    <property type="project" value="TreeGrafter"/>
</dbReference>
<name>A0A8C2RU19_CAPHI</name>
<evidence type="ECO:0000256" key="8">
    <source>
        <dbReference type="RuleBase" id="RU361216"/>
    </source>
</evidence>
<dbReference type="PANTHER" id="PTHR11958:SF93">
    <property type="entry name" value="EXCITATORY AMINO ACID TRANSPORTER 2"/>
    <property type="match status" value="1"/>
</dbReference>
<keyword evidence="6 8" id="KW-0472">Membrane</keyword>
<dbReference type="Ensembl" id="ENSCHIT00010047862.1">
    <property type="protein sequence ID" value="ENSCHIP00010034005.1"/>
    <property type="gene ID" value="ENSCHIG00010025038.1"/>
</dbReference>
<feature type="transmembrane region" description="Helical" evidence="8">
    <location>
        <begin position="331"/>
        <end position="356"/>
    </location>
</feature>
<dbReference type="AlphaFoldDB" id="A0A8C2RU19"/>
<keyword evidence="4 8" id="KW-0769">Symport</keyword>
<keyword evidence="3 8" id="KW-0812">Transmembrane</keyword>
<evidence type="ECO:0000256" key="2">
    <source>
        <dbReference type="ARBA" id="ARBA00022448"/>
    </source>
</evidence>
<dbReference type="InterPro" id="IPR036458">
    <property type="entry name" value="Na:dicarbo_symporter_sf"/>
</dbReference>
<keyword evidence="5 8" id="KW-1133">Transmembrane helix</keyword>
<feature type="transmembrane region" description="Helical" evidence="8">
    <location>
        <begin position="109"/>
        <end position="129"/>
    </location>
</feature>
<dbReference type="GO" id="GO:0015501">
    <property type="term" value="F:glutamate:sodium symporter activity"/>
    <property type="evidence" value="ECO:0007669"/>
    <property type="project" value="TreeGrafter"/>
</dbReference>
<reference evidence="9" key="1">
    <citation type="submission" date="2019-03" db="EMBL/GenBank/DDBJ databases">
        <title>Genome sequencing and reference-guided assembly of Black Bengal Goat (Capra hircus).</title>
        <authorList>
            <person name="Siddiki A.Z."/>
            <person name="Baten A."/>
            <person name="Billah M."/>
            <person name="Alam M.A.U."/>
            <person name="Shawrob K.S.M."/>
            <person name="Saha S."/>
            <person name="Chowdhury M."/>
            <person name="Rahman A.H."/>
            <person name="Stear M."/>
            <person name="Miah G."/>
            <person name="Das G.B."/>
            <person name="Hossain M.M."/>
            <person name="Kumkum M."/>
            <person name="Islam M.S."/>
            <person name="Mollah A.M."/>
            <person name="Ahsan A."/>
            <person name="Tusar F."/>
            <person name="Khan M.K.I."/>
        </authorList>
    </citation>
    <scope>NUCLEOTIDE SEQUENCE [LARGE SCALE GENOMIC DNA]</scope>
</reference>
<dbReference type="SUPFAM" id="SSF118215">
    <property type="entry name" value="Proton glutamate symport protein"/>
    <property type="match status" value="1"/>
</dbReference>
<comment type="similarity">
    <text evidence="8">Belongs to the dicarboxylate/amino acid:cation symporter (DAACS) (TC 2.A.23) family.</text>
</comment>
<dbReference type="InterPro" id="IPR050746">
    <property type="entry name" value="DAACS"/>
</dbReference>
<accession>A0A8C2RU19</accession>
<evidence type="ECO:0000256" key="6">
    <source>
        <dbReference type="ARBA" id="ARBA00023136"/>
    </source>
</evidence>
<dbReference type="PANTHER" id="PTHR11958">
    <property type="entry name" value="SODIUM/DICARBOXYLATE SYMPORTER-RELATED"/>
    <property type="match status" value="1"/>
</dbReference>